<evidence type="ECO:0000313" key="2">
    <source>
        <dbReference type="WBParaSite" id="Pan_g1512.t1"/>
    </source>
</evidence>
<dbReference type="WBParaSite" id="Pan_g1512.t1">
    <property type="protein sequence ID" value="Pan_g1512.t1"/>
    <property type="gene ID" value="Pan_g1512"/>
</dbReference>
<name>A0A7E4V0I8_PANRE</name>
<dbReference type="AlphaFoldDB" id="A0A7E4V0I8"/>
<protein>
    <submittedName>
        <fullName evidence="2">Uncharacterized protein</fullName>
    </submittedName>
</protein>
<sequence>MPKAWLDGQKPLKLVASMIRMDSWRIRRNYGILRLGSRTLAIFLEGSSHPPTADATNIYNTIRNCEHNAADVSPTGCMSLPYYAEFVDVPRLFAKREKVPFPDLLKKLREKVIQPLERPRVVPTTQSPKDWLLNKHIWKEWAPESVRRNAINNAFPPMADNVEAPSAGQFICTC</sequence>
<dbReference type="Proteomes" id="UP000492821">
    <property type="component" value="Unassembled WGS sequence"/>
</dbReference>
<keyword evidence="1" id="KW-1185">Reference proteome</keyword>
<proteinExistence type="predicted"/>
<reference evidence="1" key="1">
    <citation type="journal article" date="2013" name="Genetics">
        <title>The draft genome and transcriptome of Panagrellus redivivus are shaped by the harsh demands of a free-living lifestyle.</title>
        <authorList>
            <person name="Srinivasan J."/>
            <person name="Dillman A.R."/>
            <person name="Macchietto M.G."/>
            <person name="Heikkinen L."/>
            <person name="Lakso M."/>
            <person name="Fracchia K.M."/>
            <person name="Antoshechkin I."/>
            <person name="Mortazavi A."/>
            <person name="Wong G."/>
            <person name="Sternberg P.W."/>
        </authorList>
    </citation>
    <scope>NUCLEOTIDE SEQUENCE [LARGE SCALE GENOMIC DNA]</scope>
    <source>
        <strain evidence="1">MT8872</strain>
    </source>
</reference>
<organism evidence="1 2">
    <name type="scientific">Panagrellus redivivus</name>
    <name type="common">Microworm</name>
    <dbReference type="NCBI Taxonomy" id="6233"/>
    <lineage>
        <taxon>Eukaryota</taxon>
        <taxon>Metazoa</taxon>
        <taxon>Ecdysozoa</taxon>
        <taxon>Nematoda</taxon>
        <taxon>Chromadorea</taxon>
        <taxon>Rhabditida</taxon>
        <taxon>Tylenchina</taxon>
        <taxon>Panagrolaimomorpha</taxon>
        <taxon>Panagrolaimoidea</taxon>
        <taxon>Panagrolaimidae</taxon>
        <taxon>Panagrellus</taxon>
    </lineage>
</organism>
<accession>A0A7E4V0I8</accession>
<evidence type="ECO:0000313" key="1">
    <source>
        <dbReference type="Proteomes" id="UP000492821"/>
    </source>
</evidence>
<reference evidence="2" key="2">
    <citation type="submission" date="2020-10" db="UniProtKB">
        <authorList>
            <consortium name="WormBaseParasite"/>
        </authorList>
    </citation>
    <scope>IDENTIFICATION</scope>
</reference>